<dbReference type="GO" id="GO:0016829">
    <property type="term" value="F:lyase activity"/>
    <property type="evidence" value="ECO:0007669"/>
    <property type="project" value="UniProtKB-KW"/>
</dbReference>
<feature type="chain" id="PRO_5023111814" evidence="3">
    <location>
        <begin position="31"/>
        <end position="347"/>
    </location>
</feature>
<dbReference type="InterPro" id="IPR008929">
    <property type="entry name" value="Chondroitin_lyas"/>
</dbReference>
<protein>
    <submittedName>
        <fullName evidence="5">Polysaccharide lyase</fullName>
        <ecNumber evidence="5">4.2.2.-</ecNumber>
    </submittedName>
</protein>
<keyword evidence="6" id="KW-1185">Reference proteome</keyword>
<evidence type="ECO:0000313" key="6">
    <source>
        <dbReference type="Proteomes" id="UP000333828"/>
    </source>
</evidence>
<dbReference type="SUPFAM" id="SSF48230">
    <property type="entry name" value="Chondroitin AC/alginate lyase"/>
    <property type="match status" value="1"/>
</dbReference>
<reference evidence="5 6" key="1">
    <citation type="submission" date="2019-08" db="EMBL/GenBank/DDBJ databases">
        <authorList>
            <person name="Peeters C."/>
        </authorList>
    </citation>
    <scope>NUCLEOTIDE SEQUENCE [LARGE SCALE GENOMIC DNA]</scope>
    <source>
        <strain evidence="5 6">LMG 31115</strain>
    </source>
</reference>
<name>A0A5E4X6P5_9BURK</name>
<dbReference type="InterPro" id="IPR008397">
    <property type="entry name" value="Alginate_lyase_dom"/>
</dbReference>
<dbReference type="Pfam" id="PF05426">
    <property type="entry name" value="Alginate_lyase"/>
    <property type="match status" value="1"/>
</dbReference>
<feature type="domain" description="Alginate lyase" evidence="4">
    <location>
        <begin position="49"/>
        <end position="284"/>
    </location>
</feature>
<evidence type="ECO:0000259" key="4">
    <source>
        <dbReference type="Pfam" id="PF05426"/>
    </source>
</evidence>
<gene>
    <name evidence="5" type="ORF">PIN31115_03683</name>
</gene>
<sequence length="347" mass="38502">MKHQRISQRRLLTALIAGAFTMTVHLSAFAAPHECPAPPPGNPDIRALGYYTDKASSQIDPQLQAQNEAAVKPLNDFTAQIAKLTDAYANAAGNGDQADGRCTLSWLEAWANSGAMLGQMIHVNNDQSDYMRQWTHGAAAIAYLRTQALATPQQRQVIESWLRQLSSANLAYWNDSKHKRNNHYYWTGVGIMATALATHDDALLTTAQGIYRTGIDAIQPDGSLPMEMARKRRALHYHDYATAPLVLMAEMARLHGDDWYAYRQGAIELLAARVADGYRDPAWFNAQSGAVQETAQPRGSSGWVEFYRLRSPHPERYDAMHAFAPFKDPRMGGNLTLMAQHGIVPAR</sequence>
<organism evidence="5 6">
    <name type="scientific">Pandoraea iniqua</name>
    <dbReference type="NCBI Taxonomy" id="2508288"/>
    <lineage>
        <taxon>Bacteria</taxon>
        <taxon>Pseudomonadati</taxon>
        <taxon>Pseudomonadota</taxon>
        <taxon>Betaproteobacteria</taxon>
        <taxon>Burkholderiales</taxon>
        <taxon>Burkholderiaceae</taxon>
        <taxon>Pandoraea</taxon>
    </lineage>
</organism>
<dbReference type="GO" id="GO:0042597">
    <property type="term" value="C:periplasmic space"/>
    <property type="evidence" value="ECO:0007669"/>
    <property type="project" value="InterPro"/>
</dbReference>
<keyword evidence="1 3" id="KW-0732">Signal</keyword>
<dbReference type="AlphaFoldDB" id="A0A5E4X6P5"/>
<dbReference type="Proteomes" id="UP000333828">
    <property type="component" value="Unassembled WGS sequence"/>
</dbReference>
<dbReference type="Gene3D" id="1.50.10.100">
    <property type="entry name" value="Chondroitin AC/alginate lyase"/>
    <property type="match status" value="1"/>
</dbReference>
<dbReference type="EMBL" id="CABPSI010000004">
    <property type="protein sequence ID" value="VVE31989.1"/>
    <property type="molecule type" value="Genomic_DNA"/>
</dbReference>
<dbReference type="EC" id="4.2.2.-" evidence="5"/>
<evidence type="ECO:0000256" key="2">
    <source>
        <dbReference type="ARBA" id="ARBA00023239"/>
    </source>
</evidence>
<accession>A0A5E4X6P5</accession>
<proteinExistence type="predicted"/>
<feature type="signal peptide" evidence="3">
    <location>
        <begin position="1"/>
        <end position="30"/>
    </location>
</feature>
<evidence type="ECO:0000256" key="3">
    <source>
        <dbReference type="SAM" id="SignalP"/>
    </source>
</evidence>
<keyword evidence="2 5" id="KW-0456">Lyase</keyword>
<evidence type="ECO:0000256" key="1">
    <source>
        <dbReference type="ARBA" id="ARBA00022729"/>
    </source>
</evidence>
<evidence type="ECO:0000313" key="5">
    <source>
        <dbReference type="EMBL" id="VVE31989.1"/>
    </source>
</evidence>